<dbReference type="RefSeq" id="WP_345025425.1">
    <property type="nucleotide sequence ID" value="NZ_BAABDO010000198.1"/>
</dbReference>
<dbReference type="EMBL" id="BAABDO010000198">
    <property type="protein sequence ID" value="GAA3508384.1"/>
    <property type="molecule type" value="Genomic_DNA"/>
</dbReference>
<organism evidence="1 2">
    <name type="scientific">Actinomadura keratinilytica</name>
    <dbReference type="NCBI Taxonomy" id="547461"/>
    <lineage>
        <taxon>Bacteria</taxon>
        <taxon>Bacillati</taxon>
        <taxon>Actinomycetota</taxon>
        <taxon>Actinomycetes</taxon>
        <taxon>Streptosporangiales</taxon>
        <taxon>Thermomonosporaceae</taxon>
        <taxon>Actinomadura</taxon>
    </lineage>
</organism>
<keyword evidence="2" id="KW-1185">Reference proteome</keyword>
<name>A0ABP6UJ17_9ACTN</name>
<evidence type="ECO:0000313" key="2">
    <source>
        <dbReference type="Proteomes" id="UP001500266"/>
    </source>
</evidence>
<dbReference type="Proteomes" id="UP001500266">
    <property type="component" value="Unassembled WGS sequence"/>
</dbReference>
<proteinExistence type="predicted"/>
<reference evidence="2" key="1">
    <citation type="journal article" date="2019" name="Int. J. Syst. Evol. Microbiol.">
        <title>The Global Catalogue of Microorganisms (GCM) 10K type strain sequencing project: providing services to taxonomists for standard genome sequencing and annotation.</title>
        <authorList>
            <consortium name="The Broad Institute Genomics Platform"/>
            <consortium name="The Broad Institute Genome Sequencing Center for Infectious Disease"/>
            <person name="Wu L."/>
            <person name="Ma J."/>
        </authorList>
    </citation>
    <scope>NUCLEOTIDE SEQUENCE [LARGE SCALE GENOMIC DNA]</scope>
    <source>
        <strain evidence="2">JCM 17316</strain>
    </source>
</reference>
<comment type="caution">
    <text evidence="1">The sequence shown here is derived from an EMBL/GenBank/DDBJ whole genome shotgun (WGS) entry which is preliminary data.</text>
</comment>
<protein>
    <submittedName>
        <fullName evidence="1">Uncharacterized protein</fullName>
    </submittedName>
</protein>
<sequence>MTTRPFDYDAFLSSTPDRWRELGLHWHCYGWRGTGEEWSDEAQRQDPSSFLPPTSVRDWLGKPARMLRAVEHTPEDALAWLRDQWTPLTSDALHGDPHGFLTGETRWRLALCDLRNGADVYWTLWTAGPYLHAFAVIGTSASCHSA</sequence>
<evidence type="ECO:0000313" key="1">
    <source>
        <dbReference type="EMBL" id="GAA3508384.1"/>
    </source>
</evidence>
<gene>
    <name evidence="1" type="ORF">GCM10022416_62470</name>
</gene>
<accession>A0ABP6UJ17</accession>